<evidence type="ECO:0000256" key="1">
    <source>
        <dbReference type="SAM" id="Phobius"/>
    </source>
</evidence>
<feature type="transmembrane region" description="Helical" evidence="1">
    <location>
        <begin position="6"/>
        <end position="26"/>
    </location>
</feature>
<evidence type="ECO:0000313" key="2">
    <source>
        <dbReference type="EMBL" id="WDI30704.1"/>
    </source>
</evidence>
<protein>
    <submittedName>
        <fullName evidence="2">Uncharacterized protein</fullName>
    </submittedName>
</protein>
<keyword evidence="3" id="KW-1185">Reference proteome</keyword>
<dbReference type="KEGG" id="hfl:PUV54_12150"/>
<accession>A0AAF0CET9</accession>
<dbReference type="Proteomes" id="UP001214043">
    <property type="component" value="Chromosome"/>
</dbReference>
<dbReference type="AlphaFoldDB" id="A0AAF0CET9"/>
<gene>
    <name evidence="2" type="ORF">PUV54_12150</name>
</gene>
<keyword evidence="1" id="KW-0812">Transmembrane</keyword>
<keyword evidence="1" id="KW-1133">Transmembrane helix</keyword>
<name>A0AAF0CET9_9PROT</name>
<sequence length="132" mass="14446">MDSGFLSDLIGALVIAALGFLSAKFLRLIERWRLSRIFGGIENHDVRVVMSVWEVAEGADGNRLMVKNSQRYGRDEVAYLGNAEMTARADVAAMSMVVDTISKVSGISANAAFDSDSLDITVIVWISMRQLC</sequence>
<keyword evidence="1" id="KW-0472">Membrane</keyword>
<organism evidence="2 3">
    <name type="scientific">Hyphococcus flavus</name>
    <dbReference type="NCBI Taxonomy" id="1866326"/>
    <lineage>
        <taxon>Bacteria</taxon>
        <taxon>Pseudomonadati</taxon>
        <taxon>Pseudomonadota</taxon>
        <taxon>Alphaproteobacteria</taxon>
        <taxon>Parvularculales</taxon>
        <taxon>Parvularculaceae</taxon>
        <taxon>Hyphococcus</taxon>
    </lineage>
</organism>
<evidence type="ECO:0000313" key="3">
    <source>
        <dbReference type="Proteomes" id="UP001214043"/>
    </source>
</evidence>
<reference evidence="2" key="1">
    <citation type="submission" date="2023-02" db="EMBL/GenBank/DDBJ databases">
        <title>Genome sequence of Hyphococcus flavus.</title>
        <authorList>
            <person name="Rong J.-C."/>
            <person name="Zhao Q."/>
            <person name="Yi M."/>
            <person name="Wu J.-Y."/>
        </authorList>
    </citation>
    <scope>NUCLEOTIDE SEQUENCE</scope>
    <source>
        <strain evidence="2">MCCC 1K03223</strain>
    </source>
</reference>
<dbReference type="EMBL" id="CP118166">
    <property type="protein sequence ID" value="WDI30704.1"/>
    <property type="molecule type" value="Genomic_DNA"/>
</dbReference>
<proteinExistence type="predicted"/>
<dbReference type="RefSeq" id="WP_274492518.1">
    <property type="nucleotide sequence ID" value="NZ_CP118166.1"/>
</dbReference>